<dbReference type="PANTHER" id="PTHR11475:SF86">
    <property type="entry name" value="PEROXIDASE"/>
    <property type="match status" value="1"/>
</dbReference>
<dbReference type="Pfam" id="PF03098">
    <property type="entry name" value="An_peroxidase"/>
    <property type="match status" value="1"/>
</dbReference>
<dbReference type="InterPro" id="IPR019791">
    <property type="entry name" value="Haem_peroxidase_animal"/>
</dbReference>
<dbReference type="RefSeq" id="XP_013163385.1">
    <property type="nucleotide sequence ID" value="XM_013307931.1"/>
</dbReference>
<dbReference type="InterPro" id="IPR037120">
    <property type="entry name" value="Haem_peroxidase_sf_animal"/>
</dbReference>
<dbReference type="Proteomes" id="UP000694872">
    <property type="component" value="Unplaced"/>
</dbReference>
<organism evidence="2">
    <name type="scientific">Papilio xuthus</name>
    <name type="common">Asian swallowtail butterfly</name>
    <dbReference type="NCBI Taxonomy" id="66420"/>
    <lineage>
        <taxon>Eukaryota</taxon>
        <taxon>Metazoa</taxon>
        <taxon>Ecdysozoa</taxon>
        <taxon>Arthropoda</taxon>
        <taxon>Hexapoda</taxon>
        <taxon>Insecta</taxon>
        <taxon>Pterygota</taxon>
        <taxon>Neoptera</taxon>
        <taxon>Endopterygota</taxon>
        <taxon>Lepidoptera</taxon>
        <taxon>Glossata</taxon>
        <taxon>Ditrysia</taxon>
        <taxon>Papilionoidea</taxon>
        <taxon>Papilionidae</taxon>
        <taxon>Papilioninae</taxon>
        <taxon>Papilio</taxon>
    </lineage>
</organism>
<dbReference type="KEGG" id="pxu:106114653"/>
<accession>A0AAJ6Z1T2</accession>
<dbReference type="GO" id="GO:0004601">
    <property type="term" value="F:peroxidase activity"/>
    <property type="evidence" value="ECO:0007669"/>
    <property type="project" value="UniProtKB-KW"/>
</dbReference>
<keyword evidence="1" id="KW-0575">Peroxidase</keyword>
<gene>
    <name evidence="2" type="primary">LOC106114653</name>
</gene>
<dbReference type="GeneID" id="106114653"/>
<dbReference type="PANTHER" id="PTHR11475">
    <property type="entry name" value="OXIDASE/PEROXIDASE"/>
    <property type="match status" value="1"/>
</dbReference>
<protein>
    <submittedName>
        <fullName evidence="2">Peroxidase-like isoform X1</fullName>
    </submittedName>
</protein>
<dbReference type="InterPro" id="IPR010255">
    <property type="entry name" value="Haem_peroxidase_sf"/>
</dbReference>
<evidence type="ECO:0000313" key="2">
    <source>
        <dbReference type="RefSeq" id="XP_013163385.1"/>
    </source>
</evidence>
<sequence>MKSRDVGLPSYNRYRQLCSLPVAKTFDDLYHWMPKDQADVISRSYESIDDVDLLAGIMVERKLPGAMVGPTLACIMLDQLIRWRQSDRFWYENSIHPGAFTQDQLFEIRKMTIARLICDHGDSVDSIQPCAFILPNSRNEITNCSNIPSINWEVWRDQKCNNPQNTTSSQLDTTQKAF</sequence>
<reference evidence="2" key="1">
    <citation type="submission" date="2025-08" db="UniProtKB">
        <authorList>
            <consortium name="RefSeq"/>
        </authorList>
    </citation>
    <scope>IDENTIFICATION</scope>
</reference>
<name>A0AAJ6Z1T2_PAPXU</name>
<dbReference type="AlphaFoldDB" id="A0AAJ6Z1T2"/>
<dbReference type="GO" id="GO:0020037">
    <property type="term" value="F:heme binding"/>
    <property type="evidence" value="ECO:0007669"/>
    <property type="project" value="InterPro"/>
</dbReference>
<dbReference type="SUPFAM" id="SSF48113">
    <property type="entry name" value="Heme-dependent peroxidases"/>
    <property type="match status" value="1"/>
</dbReference>
<evidence type="ECO:0000256" key="1">
    <source>
        <dbReference type="ARBA" id="ARBA00022559"/>
    </source>
</evidence>
<dbReference type="GO" id="GO:0006979">
    <property type="term" value="P:response to oxidative stress"/>
    <property type="evidence" value="ECO:0007669"/>
    <property type="project" value="InterPro"/>
</dbReference>
<dbReference type="PROSITE" id="PS50292">
    <property type="entry name" value="PEROXIDASE_3"/>
    <property type="match status" value="1"/>
</dbReference>
<proteinExistence type="predicted"/>
<keyword evidence="1" id="KW-0560">Oxidoreductase</keyword>
<dbReference type="Gene3D" id="1.10.640.10">
    <property type="entry name" value="Haem peroxidase domain superfamily, animal type"/>
    <property type="match status" value="1"/>
</dbReference>